<comment type="caution">
    <text evidence="4">The sequence shown here is derived from an EMBL/GenBank/DDBJ whole genome shotgun (WGS) entry which is preliminary data.</text>
</comment>
<keyword evidence="5" id="KW-1185">Reference proteome</keyword>
<dbReference type="PIRSF" id="PIRSF037663">
    <property type="entry name" value="Acetyltransf_GNAT_prd"/>
    <property type="match status" value="1"/>
</dbReference>
<dbReference type="Gene3D" id="3.40.630.30">
    <property type="match status" value="1"/>
</dbReference>
<sequence length="153" mass="17568">MEEVKIRPARKKDVSEIVSMLADDKLGSTREDFRDPLPKAYYEAFSRISTDPNQELMVVINDEGRVIGTLQLSLIPYLTYRGGTRAQIEAVRIHKDYRGKGIGKLVFKWCIERAREKGAHVVQLTTDKNRSEAIKFYEDLGFRASHEGMKLHL</sequence>
<name>A0AAE3MMU9_9FLAO</name>
<dbReference type="PANTHER" id="PTHR43072">
    <property type="entry name" value="N-ACETYLTRANSFERASE"/>
    <property type="match status" value="1"/>
</dbReference>
<gene>
    <name evidence="4" type="ORF">OO016_11590</name>
</gene>
<accession>A0AAE3MMU9</accession>
<dbReference type="CDD" id="cd04301">
    <property type="entry name" value="NAT_SF"/>
    <property type="match status" value="1"/>
</dbReference>
<dbReference type="InterPro" id="IPR017255">
    <property type="entry name" value="AcTrfase_GNAT_prd"/>
</dbReference>
<dbReference type="AlphaFoldDB" id="A0AAE3MMU9"/>
<dbReference type="EMBL" id="JAPFQP010000004">
    <property type="protein sequence ID" value="MCX2720246.1"/>
    <property type="molecule type" value="Genomic_DNA"/>
</dbReference>
<evidence type="ECO:0000313" key="4">
    <source>
        <dbReference type="EMBL" id="MCX2720246.1"/>
    </source>
</evidence>
<dbReference type="PANTHER" id="PTHR43072:SF23">
    <property type="entry name" value="UPF0039 PROTEIN C11D3.02C"/>
    <property type="match status" value="1"/>
</dbReference>
<keyword evidence="1" id="KW-0808">Transferase</keyword>
<dbReference type="Pfam" id="PF00583">
    <property type="entry name" value="Acetyltransf_1"/>
    <property type="match status" value="1"/>
</dbReference>
<dbReference type="InterPro" id="IPR016181">
    <property type="entry name" value="Acyl_CoA_acyltransferase"/>
</dbReference>
<dbReference type="InterPro" id="IPR000182">
    <property type="entry name" value="GNAT_dom"/>
</dbReference>
<evidence type="ECO:0000256" key="1">
    <source>
        <dbReference type="ARBA" id="ARBA00022679"/>
    </source>
</evidence>
<proteinExistence type="predicted"/>
<evidence type="ECO:0000256" key="2">
    <source>
        <dbReference type="ARBA" id="ARBA00023315"/>
    </source>
</evidence>
<feature type="domain" description="N-acetyltransferase" evidence="3">
    <location>
        <begin position="4"/>
        <end position="153"/>
    </location>
</feature>
<evidence type="ECO:0000259" key="3">
    <source>
        <dbReference type="PROSITE" id="PS51186"/>
    </source>
</evidence>
<keyword evidence="2" id="KW-0012">Acyltransferase</keyword>
<reference evidence="4" key="1">
    <citation type="submission" date="2022-11" db="EMBL/GenBank/DDBJ databases">
        <title>The characterization of three novel Bacteroidetes species and genomic analysis of their roles in tidal elemental geochemical cycles.</title>
        <authorList>
            <person name="Ma K.-J."/>
        </authorList>
    </citation>
    <scope>NUCLEOTIDE SEQUENCE</scope>
    <source>
        <strain evidence="4">M415</strain>
    </source>
</reference>
<dbReference type="SUPFAM" id="SSF55729">
    <property type="entry name" value="Acyl-CoA N-acyltransferases (Nat)"/>
    <property type="match status" value="1"/>
</dbReference>
<organism evidence="4 5">
    <name type="scientific">Lentiprolixibacter aurantiacus</name>
    <dbReference type="NCBI Taxonomy" id="2993939"/>
    <lineage>
        <taxon>Bacteria</taxon>
        <taxon>Pseudomonadati</taxon>
        <taxon>Bacteroidota</taxon>
        <taxon>Flavobacteriia</taxon>
        <taxon>Flavobacteriales</taxon>
        <taxon>Flavobacteriaceae</taxon>
        <taxon>Lentiprolixibacter</taxon>
    </lineage>
</organism>
<protein>
    <submittedName>
        <fullName evidence="4">GNAT family N-acetyltransferase</fullName>
    </submittedName>
</protein>
<dbReference type="Proteomes" id="UP001207116">
    <property type="component" value="Unassembled WGS sequence"/>
</dbReference>
<dbReference type="RefSeq" id="WP_266014070.1">
    <property type="nucleotide sequence ID" value="NZ_JAPFQP010000004.1"/>
</dbReference>
<dbReference type="GO" id="GO:0016747">
    <property type="term" value="F:acyltransferase activity, transferring groups other than amino-acyl groups"/>
    <property type="evidence" value="ECO:0007669"/>
    <property type="project" value="InterPro"/>
</dbReference>
<evidence type="ECO:0000313" key="5">
    <source>
        <dbReference type="Proteomes" id="UP001207116"/>
    </source>
</evidence>
<dbReference type="PROSITE" id="PS51186">
    <property type="entry name" value="GNAT"/>
    <property type="match status" value="1"/>
</dbReference>